<comment type="caution">
    <text evidence="3">The sequence shown here is derived from an EMBL/GenBank/DDBJ whole genome shotgun (WGS) entry which is preliminary data.</text>
</comment>
<reference evidence="3 4" key="1">
    <citation type="submission" date="2018-10" db="EMBL/GenBank/DDBJ databases">
        <title>A high-quality apple genome assembly.</title>
        <authorList>
            <person name="Hu J."/>
        </authorList>
    </citation>
    <scope>NUCLEOTIDE SEQUENCE [LARGE SCALE GENOMIC DNA]</scope>
    <source>
        <strain evidence="4">cv. HFTH1</strain>
        <tissue evidence="3">Young leaf</tissue>
    </source>
</reference>
<accession>A0A498IFG3</accession>
<keyword evidence="2" id="KW-0732">Signal</keyword>
<feature type="chain" id="PRO_5019858493" description="Amino acid transporter transmembrane domain-containing protein" evidence="2">
    <location>
        <begin position="19"/>
        <end position="131"/>
    </location>
</feature>
<evidence type="ECO:0000313" key="4">
    <source>
        <dbReference type="Proteomes" id="UP000290289"/>
    </source>
</evidence>
<dbReference type="Proteomes" id="UP000290289">
    <property type="component" value="Chromosome 12"/>
</dbReference>
<keyword evidence="1" id="KW-0472">Membrane</keyword>
<feature type="transmembrane region" description="Helical" evidence="1">
    <location>
        <begin position="75"/>
        <end position="94"/>
    </location>
</feature>
<evidence type="ECO:0000313" key="3">
    <source>
        <dbReference type="EMBL" id="RXH80865.1"/>
    </source>
</evidence>
<keyword evidence="4" id="KW-1185">Reference proteome</keyword>
<protein>
    <recommendedName>
        <fullName evidence="5">Amino acid transporter transmembrane domain-containing protein</fullName>
    </recommendedName>
</protein>
<proteinExistence type="predicted"/>
<gene>
    <name evidence="3" type="ORF">DVH24_004779</name>
</gene>
<dbReference type="PANTHER" id="PTHR33133">
    <property type="entry name" value="OS08G0107100 PROTEIN-RELATED"/>
    <property type="match status" value="1"/>
</dbReference>
<sequence>MVLLYLQVLWTLAPVVVVLESTGGFNSLIRSARPVKGAGTIAVSLMLVFGCLSGVLRVCSWVLEMGINEATRWKNWGLAVLLGVTTVFLMLLILHNAATNTALYLHCKAAHGEEFADSCDHFPLLVDDGNC</sequence>
<dbReference type="EMBL" id="RDQH01000338">
    <property type="protein sequence ID" value="RXH80865.1"/>
    <property type="molecule type" value="Genomic_DNA"/>
</dbReference>
<evidence type="ECO:0000256" key="1">
    <source>
        <dbReference type="SAM" id="Phobius"/>
    </source>
</evidence>
<organism evidence="3 4">
    <name type="scientific">Malus domestica</name>
    <name type="common">Apple</name>
    <name type="synonym">Pyrus malus</name>
    <dbReference type="NCBI Taxonomy" id="3750"/>
    <lineage>
        <taxon>Eukaryota</taxon>
        <taxon>Viridiplantae</taxon>
        <taxon>Streptophyta</taxon>
        <taxon>Embryophyta</taxon>
        <taxon>Tracheophyta</taxon>
        <taxon>Spermatophyta</taxon>
        <taxon>Magnoliopsida</taxon>
        <taxon>eudicotyledons</taxon>
        <taxon>Gunneridae</taxon>
        <taxon>Pentapetalae</taxon>
        <taxon>rosids</taxon>
        <taxon>fabids</taxon>
        <taxon>Rosales</taxon>
        <taxon>Rosaceae</taxon>
        <taxon>Amygdaloideae</taxon>
        <taxon>Maleae</taxon>
        <taxon>Malus</taxon>
    </lineage>
</organism>
<dbReference type="Gramene" id="mRNA:MD12G0080500">
    <property type="protein sequence ID" value="CDS:MD12G0080500.1"/>
    <property type="gene ID" value="MD12G0080500"/>
</dbReference>
<keyword evidence="1" id="KW-0812">Transmembrane</keyword>
<dbReference type="AlphaFoldDB" id="A0A498IFG3"/>
<keyword evidence="1" id="KW-1133">Transmembrane helix</keyword>
<dbReference type="PANTHER" id="PTHR33133:SF7">
    <property type="entry name" value="F26K24.10 PROTEIN-RELATED"/>
    <property type="match status" value="1"/>
</dbReference>
<evidence type="ECO:0008006" key="5">
    <source>
        <dbReference type="Google" id="ProtNLM"/>
    </source>
</evidence>
<feature type="signal peptide" evidence="2">
    <location>
        <begin position="1"/>
        <end position="18"/>
    </location>
</feature>
<evidence type="ECO:0000256" key="2">
    <source>
        <dbReference type="SAM" id="SignalP"/>
    </source>
</evidence>
<name>A0A498IFG3_MALDO</name>
<feature type="transmembrane region" description="Helical" evidence="1">
    <location>
        <begin position="41"/>
        <end position="63"/>
    </location>
</feature>